<feature type="compositionally biased region" description="Polar residues" evidence="1">
    <location>
        <begin position="81"/>
        <end position="94"/>
    </location>
</feature>
<reference evidence="2" key="2">
    <citation type="journal article" date="2023" name="IMA Fungus">
        <title>Comparative genomic study of the Penicillium genus elucidates a diverse pangenome and 15 lateral gene transfer events.</title>
        <authorList>
            <person name="Petersen C."/>
            <person name="Sorensen T."/>
            <person name="Nielsen M.R."/>
            <person name="Sondergaard T.E."/>
            <person name="Sorensen J.L."/>
            <person name="Fitzpatrick D.A."/>
            <person name="Frisvad J.C."/>
            <person name="Nielsen K.L."/>
        </authorList>
    </citation>
    <scope>NUCLEOTIDE SEQUENCE</scope>
    <source>
        <strain evidence="2">IBT 20477</strain>
    </source>
</reference>
<name>A0A9W9J960_9EURO</name>
<evidence type="ECO:0000256" key="1">
    <source>
        <dbReference type="SAM" id="MobiDB-lite"/>
    </source>
</evidence>
<reference evidence="2" key="1">
    <citation type="submission" date="2022-11" db="EMBL/GenBank/DDBJ databases">
        <authorList>
            <person name="Petersen C."/>
        </authorList>
    </citation>
    <scope>NUCLEOTIDE SEQUENCE</scope>
    <source>
        <strain evidence="2">IBT 20477</strain>
    </source>
</reference>
<dbReference type="Proteomes" id="UP001150942">
    <property type="component" value="Unassembled WGS sequence"/>
</dbReference>
<evidence type="ECO:0000313" key="3">
    <source>
        <dbReference type="Proteomes" id="UP001150942"/>
    </source>
</evidence>
<gene>
    <name evidence="2" type="ORF">N7449_008520</name>
</gene>
<protein>
    <submittedName>
        <fullName evidence="2">Uncharacterized protein</fullName>
    </submittedName>
</protein>
<organism evidence="2 3">
    <name type="scientific">Penicillium cf. viridicatum</name>
    <dbReference type="NCBI Taxonomy" id="2972119"/>
    <lineage>
        <taxon>Eukaryota</taxon>
        <taxon>Fungi</taxon>
        <taxon>Dikarya</taxon>
        <taxon>Ascomycota</taxon>
        <taxon>Pezizomycotina</taxon>
        <taxon>Eurotiomycetes</taxon>
        <taxon>Eurotiomycetidae</taxon>
        <taxon>Eurotiales</taxon>
        <taxon>Aspergillaceae</taxon>
        <taxon>Penicillium</taxon>
    </lineage>
</organism>
<keyword evidence="3" id="KW-1185">Reference proteome</keyword>
<dbReference type="EMBL" id="JAPQKQ010000006">
    <property type="protein sequence ID" value="KAJ5192378.1"/>
    <property type="molecule type" value="Genomic_DNA"/>
</dbReference>
<accession>A0A9W9J960</accession>
<proteinExistence type="predicted"/>
<comment type="caution">
    <text evidence="2">The sequence shown here is derived from an EMBL/GenBank/DDBJ whole genome shotgun (WGS) entry which is preliminary data.</text>
</comment>
<dbReference type="AlphaFoldDB" id="A0A9W9J960"/>
<feature type="region of interest" description="Disordered" evidence="1">
    <location>
        <begin position="74"/>
        <end position="94"/>
    </location>
</feature>
<sequence length="94" mass="10592">MNGPLLLRCLGDADVLRNAAMLISDDPQRYLRYYRNLCKSSIRPSNEDYVTTAPLLYLGGKGIIALRRHARGPDFTARKPWTTNKGEGSHQTFP</sequence>
<evidence type="ECO:0000313" key="2">
    <source>
        <dbReference type="EMBL" id="KAJ5192378.1"/>
    </source>
</evidence>